<gene>
    <name evidence="2" type="ORF">KI387_002666</name>
</gene>
<name>A0AA38LMH2_TAXCH</name>
<dbReference type="Proteomes" id="UP000824469">
    <property type="component" value="Unassembled WGS sequence"/>
</dbReference>
<proteinExistence type="predicted"/>
<evidence type="ECO:0000256" key="1">
    <source>
        <dbReference type="SAM" id="MobiDB-lite"/>
    </source>
</evidence>
<keyword evidence="3" id="KW-1185">Reference proteome</keyword>
<protein>
    <submittedName>
        <fullName evidence="2">Uncharacterized protein</fullName>
    </submittedName>
</protein>
<reference evidence="2 3" key="1">
    <citation type="journal article" date="2021" name="Nat. Plants">
        <title>The Taxus genome provides insights into paclitaxel biosynthesis.</title>
        <authorList>
            <person name="Xiong X."/>
            <person name="Gou J."/>
            <person name="Liao Q."/>
            <person name="Li Y."/>
            <person name="Zhou Q."/>
            <person name="Bi G."/>
            <person name="Li C."/>
            <person name="Du R."/>
            <person name="Wang X."/>
            <person name="Sun T."/>
            <person name="Guo L."/>
            <person name="Liang H."/>
            <person name="Lu P."/>
            <person name="Wu Y."/>
            <person name="Zhang Z."/>
            <person name="Ro D.K."/>
            <person name="Shang Y."/>
            <person name="Huang S."/>
            <person name="Yan J."/>
        </authorList>
    </citation>
    <scope>NUCLEOTIDE SEQUENCE [LARGE SCALE GENOMIC DNA]</scope>
    <source>
        <strain evidence="2">Ta-2019</strain>
    </source>
</reference>
<feature type="compositionally biased region" description="Basic and acidic residues" evidence="1">
    <location>
        <begin position="18"/>
        <end position="28"/>
    </location>
</feature>
<evidence type="ECO:0000313" key="3">
    <source>
        <dbReference type="Proteomes" id="UP000824469"/>
    </source>
</evidence>
<dbReference type="AlphaFoldDB" id="A0AA38LMH2"/>
<comment type="caution">
    <text evidence="2">The sequence shown here is derived from an EMBL/GenBank/DDBJ whole genome shotgun (WGS) entry which is preliminary data.</text>
</comment>
<sequence>MDKPQGYPIAVGGVKRGHVSDHSNRSDSDQDVVFGSFEPRSDSNNLMMVVASYSGQWQEVKKKKR</sequence>
<evidence type="ECO:0000313" key="2">
    <source>
        <dbReference type="EMBL" id="KAH9330558.1"/>
    </source>
</evidence>
<organism evidence="2 3">
    <name type="scientific">Taxus chinensis</name>
    <name type="common">Chinese yew</name>
    <name type="synonym">Taxus wallichiana var. chinensis</name>
    <dbReference type="NCBI Taxonomy" id="29808"/>
    <lineage>
        <taxon>Eukaryota</taxon>
        <taxon>Viridiplantae</taxon>
        <taxon>Streptophyta</taxon>
        <taxon>Embryophyta</taxon>
        <taxon>Tracheophyta</taxon>
        <taxon>Spermatophyta</taxon>
        <taxon>Pinopsida</taxon>
        <taxon>Pinidae</taxon>
        <taxon>Conifers II</taxon>
        <taxon>Cupressales</taxon>
        <taxon>Taxaceae</taxon>
        <taxon>Taxus</taxon>
    </lineage>
</organism>
<feature type="region of interest" description="Disordered" evidence="1">
    <location>
        <begin position="1"/>
        <end position="32"/>
    </location>
</feature>
<accession>A0AA38LMH2</accession>
<dbReference type="EMBL" id="JAHRHJ020000001">
    <property type="protein sequence ID" value="KAH9330558.1"/>
    <property type="molecule type" value="Genomic_DNA"/>
</dbReference>